<organism evidence="14 15">
    <name type="scientific">Sesamum alatum</name>
    <dbReference type="NCBI Taxonomy" id="300844"/>
    <lineage>
        <taxon>Eukaryota</taxon>
        <taxon>Viridiplantae</taxon>
        <taxon>Streptophyta</taxon>
        <taxon>Embryophyta</taxon>
        <taxon>Tracheophyta</taxon>
        <taxon>Spermatophyta</taxon>
        <taxon>Magnoliopsida</taxon>
        <taxon>eudicotyledons</taxon>
        <taxon>Gunneridae</taxon>
        <taxon>Pentapetalae</taxon>
        <taxon>asterids</taxon>
        <taxon>lamiids</taxon>
        <taxon>Lamiales</taxon>
        <taxon>Pedaliaceae</taxon>
        <taxon>Sesamum</taxon>
    </lineage>
</organism>
<dbReference type="CDD" id="cd15570">
    <property type="entry name" value="PHD_Bye1p_SIZ1_like"/>
    <property type="match status" value="2"/>
</dbReference>
<feature type="region of interest" description="Disordered" evidence="11">
    <location>
        <begin position="841"/>
        <end position="862"/>
    </location>
</feature>
<dbReference type="InterPro" id="IPR004181">
    <property type="entry name" value="Znf_MIZ"/>
</dbReference>
<evidence type="ECO:0000256" key="7">
    <source>
        <dbReference type="ARBA" id="ARBA00022786"/>
    </source>
</evidence>
<dbReference type="GO" id="GO:0008270">
    <property type="term" value="F:zinc ion binding"/>
    <property type="evidence" value="ECO:0007669"/>
    <property type="project" value="UniProtKB-KW"/>
</dbReference>
<dbReference type="PROSITE" id="PS51044">
    <property type="entry name" value="ZF_SP_RING"/>
    <property type="match status" value="2"/>
</dbReference>
<comment type="similarity">
    <text evidence="3">Belongs to the PIAS family.</text>
</comment>
<gene>
    <name evidence="14" type="ORF">Salat_0411400</name>
</gene>
<evidence type="ECO:0000256" key="2">
    <source>
        <dbReference type="ARBA" id="ARBA00004718"/>
    </source>
</evidence>
<dbReference type="InterPro" id="IPR036361">
    <property type="entry name" value="SAP_dom_sf"/>
</dbReference>
<dbReference type="InterPro" id="IPR013083">
    <property type="entry name" value="Znf_RING/FYVE/PHD"/>
</dbReference>
<dbReference type="PANTHER" id="PTHR10782:SF102">
    <property type="entry name" value="E3 SUMO-PROTEIN LIGASE SIZ1"/>
    <property type="match status" value="1"/>
</dbReference>
<feature type="compositionally biased region" description="Basic and acidic residues" evidence="11">
    <location>
        <begin position="1648"/>
        <end position="1657"/>
    </location>
</feature>
<evidence type="ECO:0000256" key="9">
    <source>
        <dbReference type="ARBA" id="ARBA00023242"/>
    </source>
</evidence>
<dbReference type="InterPro" id="IPR003034">
    <property type="entry name" value="SAP_dom"/>
</dbReference>
<dbReference type="EMBL" id="JACGWO010000001">
    <property type="protein sequence ID" value="KAK4440765.1"/>
    <property type="molecule type" value="Genomic_DNA"/>
</dbReference>
<name>A0AAE2D039_9LAMI</name>
<dbReference type="Proteomes" id="UP001293254">
    <property type="component" value="Unassembled WGS sequence"/>
</dbReference>
<feature type="region of interest" description="Disordered" evidence="11">
    <location>
        <begin position="958"/>
        <end position="979"/>
    </location>
</feature>
<dbReference type="FunFam" id="1.10.720.30:FF:000014">
    <property type="entry name" value="E3 SUMO-protein ligase SIZ1"/>
    <property type="match status" value="2"/>
</dbReference>
<evidence type="ECO:0000256" key="10">
    <source>
        <dbReference type="PROSITE-ProRule" id="PRU00452"/>
    </source>
</evidence>
<dbReference type="Pfam" id="PF02891">
    <property type="entry name" value="zf-MIZ"/>
    <property type="match status" value="2"/>
</dbReference>
<feature type="compositionally biased region" description="Basic and acidic residues" evidence="11">
    <location>
        <begin position="844"/>
        <end position="854"/>
    </location>
</feature>
<dbReference type="PROSITE" id="PS50800">
    <property type="entry name" value="SAP"/>
    <property type="match status" value="2"/>
</dbReference>
<feature type="compositionally biased region" description="Polar residues" evidence="11">
    <location>
        <begin position="960"/>
        <end position="971"/>
    </location>
</feature>
<feature type="region of interest" description="Disordered" evidence="11">
    <location>
        <begin position="545"/>
        <end position="566"/>
    </location>
</feature>
<dbReference type="InterPro" id="IPR019786">
    <property type="entry name" value="Zinc_finger_PHD-type_CS"/>
</dbReference>
<protein>
    <submittedName>
        <fullName evidence="14">E3 SUMO-protein ligase SIZ1</fullName>
    </submittedName>
</protein>
<keyword evidence="5" id="KW-0479">Metal-binding</keyword>
<dbReference type="SUPFAM" id="SSF68906">
    <property type="entry name" value="SAP domain"/>
    <property type="match status" value="2"/>
</dbReference>
<reference evidence="14" key="2">
    <citation type="journal article" date="2024" name="Plant">
        <title>Genomic evolution and insights into agronomic trait innovations of Sesamum species.</title>
        <authorList>
            <person name="Miao H."/>
            <person name="Wang L."/>
            <person name="Qu L."/>
            <person name="Liu H."/>
            <person name="Sun Y."/>
            <person name="Le M."/>
            <person name="Wang Q."/>
            <person name="Wei S."/>
            <person name="Zheng Y."/>
            <person name="Lin W."/>
            <person name="Duan Y."/>
            <person name="Cao H."/>
            <person name="Xiong S."/>
            <person name="Wang X."/>
            <person name="Wei L."/>
            <person name="Li C."/>
            <person name="Ma Q."/>
            <person name="Ju M."/>
            <person name="Zhao R."/>
            <person name="Li G."/>
            <person name="Mu C."/>
            <person name="Tian Q."/>
            <person name="Mei H."/>
            <person name="Zhang T."/>
            <person name="Gao T."/>
            <person name="Zhang H."/>
        </authorList>
    </citation>
    <scope>NUCLEOTIDE SEQUENCE</scope>
    <source>
        <strain evidence="14">3651</strain>
    </source>
</reference>
<dbReference type="InterPro" id="IPR001965">
    <property type="entry name" value="Znf_PHD"/>
</dbReference>
<keyword evidence="9" id="KW-0539">Nucleus</keyword>
<feature type="region of interest" description="Disordered" evidence="11">
    <location>
        <begin position="1709"/>
        <end position="1751"/>
    </location>
</feature>
<comment type="caution">
    <text evidence="14">The sequence shown here is derived from an EMBL/GenBank/DDBJ whole genome shotgun (WGS) entry which is preliminary data.</text>
</comment>
<dbReference type="CDD" id="cd16792">
    <property type="entry name" value="SP-RING_Siz-like"/>
    <property type="match status" value="2"/>
</dbReference>
<dbReference type="GO" id="GO:0005634">
    <property type="term" value="C:nucleus"/>
    <property type="evidence" value="ECO:0007669"/>
    <property type="project" value="UniProtKB-SubCell"/>
</dbReference>
<evidence type="ECO:0000256" key="11">
    <source>
        <dbReference type="SAM" id="MobiDB-lite"/>
    </source>
</evidence>
<dbReference type="GO" id="GO:0061665">
    <property type="term" value="F:SUMO ligase activity"/>
    <property type="evidence" value="ECO:0007669"/>
    <property type="project" value="TreeGrafter"/>
</dbReference>
<evidence type="ECO:0000256" key="6">
    <source>
        <dbReference type="ARBA" id="ARBA00022771"/>
    </source>
</evidence>
<keyword evidence="4" id="KW-0808">Transferase</keyword>
<sequence>MDLVASCKDKLAYFRIKELKDVLTQLGLSKQGKKQDLVDRILAILSDERVSGLWAKKNAVGKEDVAKLVDDTYRKMQVSGAADLASKSQAVSDSTNIKCKEEADVAEDCYKVEKIRCLCGSTLPTDSMIKCEDPRCNVWQHMACVLIPEKPTEGVLPNPPDIFYCEVCRLSRADPFWVTVAHPLYPVKLNITNVPTDGSNPSQSIEKTFQLTRADRDLLSKQEYDVQAWCMLLNDKVTFRMQWPQYADLQVNGVPVRAINRPGSQLLGANGRDDGPVITPCTRDGINKIFVGGCDARVFCMGVRIVKRRTLHQVLNMIPKEDEGERFEDALARVRRCVGGGAATENADSDSDIEVVADFIPVNLRCPMSGLRMKVAGRFKHCAHMGCFDLEVFVEMNQRSRKWQCPICLKNYSLEKIIIDPYFNLITSKMRNCGEDVAEIEVKPDGSWRAKAEGDRKVLGELGLWHLPDGTICASVEAETKPKGELKPIKQEVGSDCNAGLRLGIKKNINGCWEFNKPGDIQGISPSNRFEENFENNVHNIIPMSSSATGSGRDCEDASVNQGGGGNLDFSTINGIDYESISMNIDPTHGFGDRMTSGPAGDAEVIVLSDSEEEIEPLMSSGAVYKNTGPDTGGVPFLAAQHEITDSYYENPAVGNGGSSCLGLYSSNDDEFGVNMWPLPSGSQGVPGFQLFGSDLEVSDALVEMQHGSLNCSSSINGYTLAAETAMGSAALVPESTAQHTNTNDALVDNPLAFSGNDSSLQIFLPTRPSDASTAPSDLGDHPDVSRIRTEDWISLRLGDGVGGGQAESAAANDLNSGQLQSKDGTLDSLAENASLLLAMNDNRSGKTSRERSDSPFTFPRQRRSSNFFQGFKRMDLVASCKDKLAYFRIKELKDVLTQLGLSKQGKKQDLVDRILAILSDERVSGLWAKKNAVGKEDVAKLVDDTYRKMQVSGAADLASKSQAVSDSSNIRPKEETEDRHQMEKIRCLCGSTLPTDSMIKCEDPRCNVWQHMACVLIPEKPTEGILPTPPDIFYCEVCRLSRADPFWVTVAHPLYPVKLNITNVPADGSNPSQSIEKTFQLTRADRDLLSKQEYDVQAWCMLLNDKVTFRMQWPQYADLQVNGVPVRAINRPGSQLLGANGRDDGPVITQCTRDGLNKIFVGGCDARIFCMGVRIAKRRTLQQVLNMIPKEDEGEHFEDTLARVRRCVGGGAATENADSDSDIEVVADFIPVNLRCPMSGLRMKVAGRFKHCAHMGCFDLDVFVEMNQRSRKWQCPICLKNYSLEKIIIDPYFNRITSKMRNCGEDVAEIEVKPDGSWRAKAEGDRKGLGELGLWHLPDGSICASVDAESKPKVELKPIKQEVGSDSNAGLKLGIKKNRNGCWEFHKPDNMQGITTANRFDENFENDGQNIIPMSSSATGSGRDCEDVSVNQVGGNLDFSTFNGIEYESIPLNIDPTHGFNDRMTSAPAGEAEVIVLSDSEEEIEPLMSSEAGYKTAGPDTGGVPFPAAQHGIPDSYYENPALGNGGSSCLGLYNTNDDDFGVNMWTLPSGSQGGPGFQLFGSDVDVSDALVELQHGSLNCSSSINGYALTAETAMGSAALVSESSAQQSNTNDGLVDNPLAFSGNDPSLQIFLPTRPSDASAAPSDLRDHPDVSNGIRTKDWISLRLGDGVGAGQGESAAASGINSAQQLQTKDDTLDPLADNASLLLGMNDNRSGKTSRERSDSPFTFPRQRRSVRPRLYLSIDSDSE</sequence>
<evidence type="ECO:0000256" key="5">
    <source>
        <dbReference type="ARBA" id="ARBA00022723"/>
    </source>
</evidence>
<evidence type="ECO:0000256" key="4">
    <source>
        <dbReference type="ARBA" id="ARBA00022679"/>
    </source>
</evidence>
<dbReference type="InterPro" id="IPR031141">
    <property type="entry name" value="SIZ1/2_SP-RING"/>
</dbReference>
<dbReference type="SMART" id="SM00513">
    <property type="entry name" value="SAP"/>
    <property type="match status" value="2"/>
</dbReference>
<feature type="domain" description="SAP" evidence="12">
    <location>
        <begin position="885"/>
        <end position="919"/>
    </location>
</feature>
<feature type="compositionally biased region" description="Basic and acidic residues" evidence="11">
    <location>
        <begin position="1716"/>
        <end position="1726"/>
    </location>
</feature>
<feature type="region of interest" description="Disordered" evidence="11">
    <location>
        <begin position="1629"/>
        <end position="1657"/>
    </location>
</feature>
<keyword evidence="8" id="KW-0862">Zinc</keyword>
<dbReference type="Gene3D" id="3.30.40.10">
    <property type="entry name" value="Zinc/RING finger domain, C3HC4 (zinc finger)"/>
    <property type="match status" value="4"/>
</dbReference>
<comment type="pathway">
    <text evidence="2">Protein modification; protein sumoylation.</text>
</comment>
<dbReference type="GO" id="GO:0016925">
    <property type="term" value="P:protein sumoylation"/>
    <property type="evidence" value="ECO:0007669"/>
    <property type="project" value="TreeGrafter"/>
</dbReference>
<dbReference type="InterPro" id="IPR011011">
    <property type="entry name" value="Znf_FYVE_PHD"/>
</dbReference>
<feature type="domain" description="SAP" evidence="12">
    <location>
        <begin position="11"/>
        <end position="45"/>
    </location>
</feature>
<evidence type="ECO:0000313" key="15">
    <source>
        <dbReference type="Proteomes" id="UP001293254"/>
    </source>
</evidence>
<dbReference type="GO" id="GO:0016874">
    <property type="term" value="F:ligase activity"/>
    <property type="evidence" value="ECO:0007669"/>
    <property type="project" value="UniProtKB-KW"/>
</dbReference>
<feature type="region of interest" description="Disordered" evidence="11">
    <location>
        <begin position="805"/>
        <end position="824"/>
    </location>
</feature>
<evidence type="ECO:0000256" key="1">
    <source>
        <dbReference type="ARBA" id="ARBA00004123"/>
    </source>
</evidence>
<evidence type="ECO:0000256" key="8">
    <source>
        <dbReference type="ARBA" id="ARBA00022833"/>
    </source>
</evidence>
<dbReference type="PROSITE" id="PS01359">
    <property type="entry name" value="ZF_PHD_1"/>
    <property type="match status" value="2"/>
</dbReference>
<keyword evidence="14" id="KW-0436">Ligase</keyword>
<dbReference type="PANTHER" id="PTHR10782">
    <property type="entry name" value="ZINC FINGER MIZ DOMAIN-CONTAINING PROTEIN"/>
    <property type="match status" value="1"/>
</dbReference>
<comment type="subcellular location">
    <subcellularLocation>
        <location evidence="1">Nucleus</location>
    </subcellularLocation>
</comment>
<feature type="domain" description="SP-RING-type" evidence="13">
    <location>
        <begin position="349"/>
        <end position="432"/>
    </location>
</feature>
<evidence type="ECO:0000256" key="3">
    <source>
        <dbReference type="ARBA" id="ARBA00005383"/>
    </source>
</evidence>
<dbReference type="SUPFAM" id="SSF57903">
    <property type="entry name" value="FYVE/PHD zinc finger"/>
    <property type="match status" value="2"/>
</dbReference>
<feature type="domain" description="SP-RING-type" evidence="13">
    <location>
        <begin position="1220"/>
        <end position="1303"/>
    </location>
</feature>
<dbReference type="Pfam" id="PF02037">
    <property type="entry name" value="SAP"/>
    <property type="match status" value="2"/>
</dbReference>
<keyword evidence="6 10" id="KW-0863">Zinc-finger</keyword>
<evidence type="ECO:0000259" key="12">
    <source>
        <dbReference type="PROSITE" id="PS50800"/>
    </source>
</evidence>
<keyword evidence="15" id="KW-1185">Reference proteome</keyword>
<accession>A0AAE2D039</accession>
<feature type="compositionally biased region" description="Polar residues" evidence="11">
    <location>
        <begin position="814"/>
        <end position="824"/>
    </location>
</feature>
<evidence type="ECO:0000259" key="13">
    <source>
        <dbReference type="PROSITE" id="PS51044"/>
    </source>
</evidence>
<reference evidence="14" key="1">
    <citation type="submission" date="2020-06" db="EMBL/GenBank/DDBJ databases">
        <authorList>
            <person name="Li T."/>
            <person name="Hu X."/>
            <person name="Zhang T."/>
            <person name="Song X."/>
            <person name="Zhang H."/>
            <person name="Dai N."/>
            <person name="Sheng W."/>
            <person name="Hou X."/>
            <person name="Wei L."/>
        </authorList>
    </citation>
    <scope>NUCLEOTIDE SEQUENCE</scope>
    <source>
        <strain evidence="14">3651</strain>
        <tissue evidence="14">Leaf</tissue>
    </source>
</reference>
<dbReference type="GO" id="GO:0000785">
    <property type="term" value="C:chromatin"/>
    <property type="evidence" value="ECO:0007669"/>
    <property type="project" value="TreeGrafter"/>
</dbReference>
<proteinExistence type="inferred from homology"/>
<dbReference type="SMART" id="SM00249">
    <property type="entry name" value="PHD"/>
    <property type="match status" value="2"/>
</dbReference>
<evidence type="ECO:0000313" key="14">
    <source>
        <dbReference type="EMBL" id="KAK4440765.1"/>
    </source>
</evidence>
<keyword evidence="7" id="KW-0833">Ubl conjugation pathway</keyword>
<dbReference type="Gene3D" id="1.10.720.30">
    <property type="entry name" value="SAP domain"/>
    <property type="match status" value="2"/>
</dbReference>